<dbReference type="PROSITE" id="PS51257">
    <property type="entry name" value="PROKAR_LIPOPROTEIN"/>
    <property type="match status" value="1"/>
</dbReference>
<reference evidence="1 2" key="1">
    <citation type="submission" date="2020-11" db="EMBL/GenBank/DDBJ databases">
        <authorList>
            <person name="Kim M.K."/>
        </authorList>
    </citation>
    <scope>NUCLEOTIDE SEQUENCE [LARGE SCALE GENOMIC DNA]</scope>
    <source>
        <strain evidence="1 2">BT683</strain>
    </source>
</reference>
<dbReference type="RefSeq" id="WP_196281318.1">
    <property type="nucleotide sequence ID" value="NZ_JADQDQ010000002.1"/>
</dbReference>
<evidence type="ECO:0008006" key="3">
    <source>
        <dbReference type="Google" id="ProtNLM"/>
    </source>
</evidence>
<proteinExistence type="predicted"/>
<accession>A0ABS0IF57</accession>
<dbReference type="Gene3D" id="2.40.128.540">
    <property type="entry name" value="Domain of unknown function DUF4822"/>
    <property type="match status" value="1"/>
</dbReference>
<sequence length="166" mass="17674">MKKTPLLLGVALAALTLASCEKELDKVHSSPQSSAAALALARPALLTTGAWRQTGLTISATDEATNQVTTSDLFPYTKPSMLVTSATYKADGTYSLLRGVRSNGEASTPIDGTWRLTATADSLIETQADYTRRFAVTELTDKTLRLTYSEPNANGKATVSTSVFSH</sequence>
<evidence type="ECO:0000313" key="1">
    <source>
        <dbReference type="EMBL" id="MBF9236950.1"/>
    </source>
</evidence>
<keyword evidence="2" id="KW-1185">Reference proteome</keyword>
<dbReference type="EMBL" id="JADQDQ010000002">
    <property type="protein sequence ID" value="MBF9236950.1"/>
    <property type="molecule type" value="Genomic_DNA"/>
</dbReference>
<name>A0ABS0IF57_9BACT</name>
<gene>
    <name evidence="1" type="ORF">I2I05_06040</name>
</gene>
<protein>
    <recommendedName>
        <fullName evidence="3">DUF5004 domain-containing protein</fullName>
    </recommendedName>
</protein>
<organism evidence="1 2">
    <name type="scientific">Hymenobacter jeongseonensis</name>
    <dbReference type="NCBI Taxonomy" id="2791027"/>
    <lineage>
        <taxon>Bacteria</taxon>
        <taxon>Pseudomonadati</taxon>
        <taxon>Bacteroidota</taxon>
        <taxon>Cytophagia</taxon>
        <taxon>Cytophagales</taxon>
        <taxon>Hymenobacteraceae</taxon>
        <taxon>Hymenobacter</taxon>
    </lineage>
</organism>
<comment type="caution">
    <text evidence="1">The sequence shown here is derived from an EMBL/GenBank/DDBJ whole genome shotgun (WGS) entry which is preliminary data.</text>
</comment>
<evidence type="ECO:0000313" key="2">
    <source>
        <dbReference type="Proteomes" id="UP000597617"/>
    </source>
</evidence>
<dbReference type="Proteomes" id="UP000597617">
    <property type="component" value="Unassembled WGS sequence"/>
</dbReference>